<proteinExistence type="predicted"/>
<accession>A0A9W3KD61</accession>
<protein>
    <submittedName>
        <fullName evidence="1">Uncharacterized protein</fullName>
    </submittedName>
</protein>
<gene>
    <name evidence="1" type="ORF">YBT1518_12540</name>
</gene>
<dbReference type="AlphaFoldDB" id="A0A9W3KD61"/>
<dbReference type="EMBL" id="CP005935">
    <property type="protein sequence ID" value="AHA71687.1"/>
    <property type="molecule type" value="Genomic_DNA"/>
</dbReference>
<dbReference type="Proteomes" id="UP000018566">
    <property type="component" value="Chromosome"/>
</dbReference>
<sequence length="51" mass="6118">MKKRILFLLCIILIMTRCNSLNDEKRQKISMKIDESPLKNIFQRAFILVCF</sequence>
<name>A0A9W3KD61_BACTU</name>
<reference evidence="1 2" key="1">
    <citation type="submission" date="2013-05" db="EMBL/GenBank/DDBJ databases">
        <title>Complete genome sequence of Bacillus thuringiensis YBT-1518, a typical strain with high toxicity to nematode.</title>
        <authorList>
            <person name="Wang P."/>
            <person name="Zhang C."/>
            <person name="Guo M."/>
            <person name="Guo S."/>
            <person name="Zhu Y."/>
            <person name="Zheng J."/>
            <person name="Zhu L."/>
            <person name="Ruan L."/>
            <person name="Peng D."/>
            <person name="Sun M."/>
        </authorList>
    </citation>
    <scope>NUCLEOTIDE SEQUENCE [LARGE SCALE GENOMIC DNA]</scope>
    <source>
        <strain evidence="1 2">YBT-1518</strain>
    </source>
</reference>
<dbReference type="KEGG" id="bthu:YBT1518_12540"/>
<evidence type="ECO:0000313" key="1">
    <source>
        <dbReference type="EMBL" id="AHA71687.1"/>
    </source>
</evidence>
<evidence type="ECO:0000313" key="2">
    <source>
        <dbReference type="Proteomes" id="UP000018566"/>
    </source>
</evidence>
<organism evidence="1 2">
    <name type="scientific">Bacillus thuringiensis YBT-1518</name>
    <dbReference type="NCBI Taxonomy" id="529122"/>
    <lineage>
        <taxon>Bacteria</taxon>
        <taxon>Bacillati</taxon>
        <taxon>Bacillota</taxon>
        <taxon>Bacilli</taxon>
        <taxon>Bacillales</taxon>
        <taxon>Bacillaceae</taxon>
        <taxon>Bacillus</taxon>
        <taxon>Bacillus cereus group</taxon>
    </lineage>
</organism>